<feature type="compositionally biased region" description="Polar residues" evidence="1">
    <location>
        <begin position="94"/>
        <end position="109"/>
    </location>
</feature>
<reference evidence="2 3" key="1">
    <citation type="journal article" date="2019" name="Int. J. Syst. Evol. Microbiol.">
        <title>The Global Catalogue of Microorganisms (GCM) 10K type strain sequencing project: providing services to taxonomists for standard genome sequencing and annotation.</title>
        <authorList>
            <consortium name="The Broad Institute Genomics Platform"/>
            <consortium name="The Broad Institute Genome Sequencing Center for Infectious Disease"/>
            <person name="Wu L."/>
            <person name="Ma J."/>
        </authorList>
    </citation>
    <scope>NUCLEOTIDE SEQUENCE [LARGE SCALE GENOMIC DNA]</scope>
    <source>
        <strain evidence="2 3">JCM 4087</strain>
    </source>
</reference>
<sequence>MKDGLMRSNGAWLGHGQFVADAAAQRVLRERIHPYTGTASVPRMGPMQIRGRNTSKRRTVGKAGLSGSRRHPHARILRRPTAPVCESGRRNAPRTAQTRCDTGMQQGWLHTTVRRGEPARWDPHFSPGAPVRRTPHALASDDWPNDPRLAAT</sequence>
<evidence type="ECO:0000313" key="2">
    <source>
        <dbReference type="EMBL" id="GAA2933171.1"/>
    </source>
</evidence>
<comment type="caution">
    <text evidence="2">The sequence shown here is derived from an EMBL/GenBank/DDBJ whole genome shotgun (WGS) entry which is preliminary data.</text>
</comment>
<organism evidence="2 3">
    <name type="scientific">Streptomyces thioluteus</name>
    <dbReference type="NCBI Taxonomy" id="66431"/>
    <lineage>
        <taxon>Bacteria</taxon>
        <taxon>Bacillati</taxon>
        <taxon>Actinomycetota</taxon>
        <taxon>Actinomycetes</taxon>
        <taxon>Kitasatosporales</taxon>
        <taxon>Streptomycetaceae</taxon>
        <taxon>Streptomyces</taxon>
    </lineage>
</organism>
<feature type="compositionally biased region" description="Basic residues" evidence="1">
    <location>
        <begin position="68"/>
        <end position="78"/>
    </location>
</feature>
<feature type="compositionally biased region" description="Basic and acidic residues" evidence="1">
    <location>
        <begin position="114"/>
        <end position="123"/>
    </location>
</feature>
<name>A0ABN3X226_STRTU</name>
<dbReference type="Proteomes" id="UP001501102">
    <property type="component" value="Unassembled WGS sequence"/>
</dbReference>
<dbReference type="EMBL" id="BAAAXZ010000117">
    <property type="protein sequence ID" value="GAA2933171.1"/>
    <property type="molecule type" value="Genomic_DNA"/>
</dbReference>
<gene>
    <name evidence="2" type="ORF">GCM10020221_31170</name>
</gene>
<protein>
    <recommendedName>
        <fullName evidence="4">Transposase</fullName>
    </recommendedName>
</protein>
<evidence type="ECO:0000256" key="1">
    <source>
        <dbReference type="SAM" id="MobiDB-lite"/>
    </source>
</evidence>
<evidence type="ECO:0000313" key="3">
    <source>
        <dbReference type="Proteomes" id="UP001501102"/>
    </source>
</evidence>
<keyword evidence="3" id="KW-1185">Reference proteome</keyword>
<evidence type="ECO:0008006" key="4">
    <source>
        <dbReference type="Google" id="ProtNLM"/>
    </source>
</evidence>
<feature type="region of interest" description="Disordered" evidence="1">
    <location>
        <begin position="38"/>
        <end position="152"/>
    </location>
</feature>
<proteinExistence type="predicted"/>
<accession>A0ABN3X226</accession>